<protein>
    <submittedName>
        <fullName evidence="4">Uncharacterized protein</fullName>
    </submittedName>
</protein>
<feature type="domain" description="DUF7685" evidence="1">
    <location>
        <begin position="3"/>
        <end position="38"/>
    </location>
</feature>
<feature type="domain" description="DUF7713" evidence="3">
    <location>
        <begin position="125"/>
        <end position="182"/>
    </location>
</feature>
<evidence type="ECO:0000313" key="4">
    <source>
        <dbReference type="EMBL" id="NMG26752.1"/>
    </source>
</evidence>
<organism evidence="4 5">
    <name type="scientific">Aromatoleum anaerobium</name>
    <dbReference type="NCBI Taxonomy" id="182180"/>
    <lineage>
        <taxon>Bacteria</taxon>
        <taxon>Pseudomonadati</taxon>
        <taxon>Pseudomonadota</taxon>
        <taxon>Betaproteobacteria</taxon>
        <taxon>Rhodocyclales</taxon>
        <taxon>Rhodocyclaceae</taxon>
        <taxon>Aromatoleum</taxon>
    </lineage>
</organism>
<feature type="domain" description="DUF7686" evidence="2">
    <location>
        <begin position="42"/>
        <end position="114"/>
    </location>
</feature>
<dbReference type="Pfam" id="PF24735">
    <property type="entry name" value="DUF7686"/>
    <property type="match status" value="1"/>
</dbReference>
<dbReference type="InterPro" id="IPR056102">
    <property type="entry name" value="DUF7685"/>
</dbReference>
<evidence type="ECO:0000259" key="3">
    <source>
        <dbReference type="Pfam" id="PF24828"/>
    </source>
</evidence>
<evidence type="ECO:0000259" key="1">
    <source>
        <dbReference type="Pfam" id="PF24734"/>
    </source>
</evidence>
<dbReference type="Pfam" id="PF24734">
    <property type="entry name" value="DUF7685"/>
    <property type="match status" value="1"/>
</dbReference>
<comment type="caution">
    <text evidence="4">The sequence shown here is derived from an EMBL/GenBank/DDBJ whole genome shotgun (WGS) entry which is preliminary data.</text>
</comment>
<gene>
    <name evidence="4" type="ORF">GO606_18965</name>
</gene>
<evidence type="ECO:0000259" key="2">
    <source>
        <dbReference type="Pfam" id="PF24735"/>
    </source>
</evidence>
<reference evidence="4" key="1">
    <citation type="submission" date="2019-12" db="EMBL/GenBank/DDBJ databases">
        <title>Comparative genomics gives insights into the taxonomy of the Azoarcus-Aromatoleum group and reveals separate origins of nif in the plant-associated Azoarcus and non-plant-associated Aromatoleum sub-groups.</title>
        <authorList>
            <person name="Lafos M."/>
            <person name="Maluk M."/>
            <person name="Batista M."/>
            <person name="Junghare M."/>
            <person name="Carmona M."/>
            <person name="Faoro H."/>
            <person name="Cruz L.M."/>
            <person name="Battistoni F."/>
            <person name="De Souza E."/>
            <person name="Pedrosa F."/>
            <person name="Chen W.-M."/>
            <person name="Poole P.S."/>
            <person name="Dixon R.A."/>
            <person name="James E.K."/>
        </authorList>
    </citation>
    <scope>NUCLEOTIDE SEQUENCE</scope>
    <source>
        <strain evidence="4">LuFRes1</strain>
    </source>
</reference>
<evidence type="ECO:0000313" key="5">
    <source>
        <dbReference type="Proteomes" id="UP000615989"/>
    </source>
</evidence>
<sequence>MARPPSHDIVTYGAIDSGHRQLCPRCFNAEVARLNGLEGFEDCRFEPIGLVDCTGETHQFDFRTRLLGHIVVLDAFELRDGCPSGYQCEMVGDPEDDLLGLLGRLVERLRRMLSVRHLTADEPEPQIAAQTVRGRIDWDDSAVQRTPLLVIDGREISWDEFGRMLMAFEGWQFRLEIVDRSDEP</sequence>
<dbReference type="EMBL" id="WTVG01000089">
    <property type="protein sequence ID" value="NMG26752.1"/>
    <property type="molecule type" value="Genomic_DNA"/>
</dbReference>
<dbReference type="Pfam" id="PF24828">
    <property type="entry name" value="DUF7713"/>
    <property type="match status" value="1"/>
</dbReference>
<keyword evidence="5" id="KW-1185">Reference proteome</keyword>
<proteinExistence type="predicted"/>
<name>A0ABX1PSW8_9RHOO</name>
<dbReference type="InterPro" id="IPR056130">
    <property type="entry name" value="DUF7713"/>
</dbReference>
<dbReference type="InterPro" id="IPR056103">
    <property type="entry name" value="DUF7686"/>
</dbReference>
<dbReference type="RefSeq" id="WP_169120162.1">
    <property type="nucleotide sequence ID" value="NZ_WTVG02000032.1"/>
</dbReference>
<dbReference type="Proteomes" id="UP000615989">
    <property type="component" value="Unassembled WGS sequence"/>
</dbReference>
<accession>A0ABX1PSW8</accession>